<protein>
    <submittedName>
        <fullName evidence="17">Calcium-activated potassium channel subunit alpha-1</fullName>
    </submittedName>
</protein>
<evidence type="ECO:0000256" key="11">
    <source>
        <dbReference type="ARBA" id="ARBA00023136"/>
    </source>
</evidence>
<keyword evidence="4" id="KW-0633">Potassium transport</keyword>
<dbReference type="Proteomes" id="UP000192578">
    <property type="component" value="Unassembled WGS sequence"/>
</dbReference>
<dbReference type="FunFam" id="3.40.50.720:FF:000005">
    <property type="entry name" value="calcium-activated potassium channel subunit alpha-1 isoform X6"/>
    <property type="match status" value="1"/>
</dbReference>
<dbReference type="Pfam" id="PF03493">
    <property type="entry name" value="BK_channel_a"/>
    <property type="match status" value="1"/>
</dbReference>
<comment type="caution">
    <text evidence="17">The sequence shown here is derived from an EMBL/GenBank/DDBJ whole genome shotgun (WGS) entry which is preliminary data.</text>
</comment>
<dbReference type="PANTHER" id="PTHR10027">
    <property type="entry name" value="CALCIUM-ACTIVATED POTASSIUM CHANNEL ALPHA CHAIN"/>
    <property type="match status" value="1"/>
</dbReference>
<keyword evidence="5 15" id="KW-0812">Transmembrane</keyword>
<sequence>MDGNQQCILPKLPLVRRNVTAALVDGSIPLPAPCWTVGAMPLVYVYFGIGLSVTMTLIFYGQFDFLRDLIAGRFRTARCSCTGQPPPDDNATGSKAEELGVDQPAVDRLIALSEAKAKRSRMTVFLAEAATAQTTLGQILMGTGVVCSGISLMIYLAAVSNKRNSLEMCGTMPNVPQMTDFLVNAYLLFYYVIRVAGSEKRQATMTSMMSVVDYFTIPGVLLSAVLDRYFTGFNFFRAYNFLWLLDILAYRRIVKSVSIIRMLKLVMLVLAIILIAAGFLHVVENMGDPWLAEPDGTPLYNGQSIAFWRCFFYVYGRITLLDLSGMRMHTMMGRVIIYGFQILALSIVMKAIPQIMMRLKIKPDYDKAYAESKMFIHVIVCGHVTAKTMESFLQEFYHPDRDSSEFYRIVVLSEQVPDEEMGSLQERYFSKLDYFKGSVMVMKDLNRVRLSDAKATLILADRTAPDVDADDAANIMRVVSVKNYKYDAQVIVQLSQYHNKAFLQNIPSWNPEKGDIVICLAELRLGLLAQSCIAPGFSSLMANFFTTRSFDENQKTNEEPWMKNYRRGTALELYCRPFSDAFDGMSFPQACEFCYSKLKILLLAIQINPTDPLMTPQINPPPHVTIDVLRKTVGYFVADNATQVDRAQFYCTKCHLGVEQVDLIRKCDCQPAHLESHTPVLSGPGMKKLQKQTSLRQVSSIYDDEPVESKIWSYINQFDRSPKSHSVEDITKLDGNEAGSPTFDSTGMFYWVPSRSIEDVTISRKEAATAFYRNHIVVCVLSQEKSQICGLSSFVPPLRSSVIKPEDLQDIILLGDPKYLEKEWKYLNNMPKVFVVKGTALNRSDLRSVNLNTCAMCVILGTPAAAGDKNSDPTMADKSVILATLNVRAMKFSEEECPGLKEEQDNDFVGMKQYADKVINRRKRKHSISQLTGYDVPLITDLVRDSNVQFLDDRDEDLPGTEFYLSQPYIGGSAFTASVLDLLMVTCFFNPTVMKCIHTIIFGGASLELERIMAEGAGLIGGAKISQPAQNKNQVSVDLVTIKSSPLGIHVGSPYGGLVIDALRTMGLVVLGIYRPVTTGASKRYVICNPPETFIVEEDDQVYALHRANSVIQPVLRTRLNSNQRRLVDTDVQSLEKNLNALAADVSNTEQRFLSVLHIDRPDRTGTLTQEEESPLLGRSENRPLRPAGPSFATLERRGIDEELRIMEQKLARMKQDIAFMQERYVKFAFGDYT</sequence>
<evidence type="ECO:0000256" key="10">
    <source>
        <dbReference type="ARBA" id="ARBA00023065"/>
    </source>
</evidence>
<dbReference type="PRINTS" id="PR01449">
    <property type="entry name" value="BKCHANNELA"/>
</dbReference>
<dbReference type="InterPro" id="IPR003148">
    <property type="entry name" value="RCK_N"/>
</dbReference>
<dbReference type="Pfam" id="PF21014">
    <property type="entry name" value="Slowpoke_C"/>
    <property type="match status" value="1"/>
</dbReference>
<evidence type="ECO:0000313" key="17">
    <source>
        <dbReference type="EMBL" id="OQV15848.1"/>
    </source>
</evidence>
<feature type="coiled-coil region" evidence="13">
    <location>
        <begin position="1197"/>
        <end position="1224"/>
    </location>
</feature>
<feature type="domain" description="RCK N-terminal" evidence="16">
    <location>
        <begin position="373"/>
        <end position="518"/>
    </location>
</feature>
<feature type="transmembrane region" description="Helical" evidence="15">
    <location>
        <begin position="303"/>
        <end position="323"/>
    </location>
</feature>
<dbReference type="SUPFAM" id="SSF81324">
    <property type="entry name" value="Voltage-gated potassium channels"/>
    <property type="match status" value="1"/>
</dbReference>
<evidence type="ECO:0000256" key="15">
    <source>
        <dbReference type="SAM" id="Phobius"/>
    </source>
</evidence>
<dbReference type="InterPro" id="IPR047871">
    <property type="entry name" value="K_chnl_Slo-like"/>
</dbReference>
<dbReference type="Pfam" id="PF22614">
    <property type="entry name" value="Slo-like_RCK"/>
    <property type="match status" value="2"/>
</dbReference>
<feature type="transmembrane region" description="Helical" evidence="15">
    <location>
        <begin position="178"/>
        <end position="196"/>
    </location>
</feature>
<keyword evidence="18" id="KW-1185">Reference proteome</keyword>
<evidence type="ECO:0000256" key="4">
    <source>
        <dbReference type="ARBA" id="ARBA00022538"/>
    </source>
</evidence>
<dbReference type="InterPro" id="IPR003929">
    <property type="entry name" value="K_chnl_BK_asu"/>
</dbReference>
<keyword evidence="11 15" id="KW-0472">Membrane</keyword>
<dbReference type="GO" id="GO:0034702">
    <property type="term" value="C:monoatomic ion channel complex"/>
    <property type="evidence" value="ECO:0007669"/>
    <property type="project" value="UniProtKB-KW"/>
</dbReference>
<evidence type="ECO:0000256" key="1">
    <source>
        <dbReference type="ARBA" id="ARBA00004651"/>
    </source>
</evidence>
<evidence type="ECO:0000256" key="9">
    <source>
        <dbReference type="ARBA" id="ARBA00022989"/>
    </source>
</evidence>
<dbReference type="AlphaFoldDB" id="A0A1W0WKV5"/>
<keyword evidence="6" id="KW-0631">Potassium channel</keyword>
<feature type="transmembrane region" description="Helical" evidence="15">
    <location>
        <begin position="43"/>
        <end position="63"/>
    </location>
</feature>
<dbReference type="GO" id="GO:0005886">
    <property type="term" value="C:plasma membrane"/>
    <property type="evidence" value="ECO:0007669"/>
    <property type="project" value="UniProtKB-SubCell"/>
</dbReference>
<evidence type="ECO:0000256" key="14">
    <source>
        <dbReference type="SAM" id="MobiDB-lite"/>
    </source>
</evidence>
<keyword evidence="10" id="KW-0406">Ion transport</keyword>
<keyword evidence="9 15" id="KW-1133">Transmembrane helix</keyword>
<dbReference type="PANTHER" id="PTHR10027:SF33">
    <property type="entry name" value="CALCIUM-ACTIVATED POTASSIUM CHANNEL SUBUNIT ALPHA-1-RELATED"/>
    <property type="match status" value="1"/>
</dbReference>
<dbReference type="InterPro" id="IPR048735">
    <property type="entry name" value="Slowpoke-like_C"/>
</dbReference>
<evidence type="ECO:0000256" key="3">
    <source>
        <dbReference type="ARBA" id="ARBA00022475"/>
    </source>
</evidence>
<evidence type="ECO:0000256" key="12">
    <source>
        <dbReference type="ARBA" id="ARBA00023303"/>
    </source>
</evidence>
<evidence type="ECO:0000313" key="18">
    <source>
        <dbReference type="Proteomes" id="UP000192578"/>
    </source>
</evidence>
<dbReference type="Gene3D" id="3.40.50.720">
    <property type="entry name" value="NAD(P)-binding Rossmann-like Domain"/>
    <property type="match status" value="2"/>
</dbReference>
<organism evidence="17 18">
    <name type="scientific">Hypsibius exemplaris</name>
    <name type="common">Freshwater tardigrade</name>
    <dbReference type="NCBI Taxonomy" id="2072580"/>
    <lineage>
        <taxon>Eukaryota</taxon>
        <taxon>Metazoa</taxon>
        <taxon>Ecdysozoa</taxon>
        <taxon>Tardigrada</taxon>
        <taxon>Eutardigrada</taxon>
        <taxon>Parachela</taxon>
        <taxon>Hypsibioidea</taxon>
        <taxon>Hypsibiidae</taxon>
        <taxon>Hypsibius</taxon>
    </lineage>
</organism>
<feature type="transmembrane region" description="Helical" evidence="15">
    <location>
        <begin position="262"/>
        <end position="283"/>
    </location>
</feature>
<evidence type="ECO:0000256" key="13">
    <source>
        <dbReference type="SAM" id="Coils"/>
    </source>
</evidence>
<gene>
    <name evidence="17" type="ORF">BV898_09945</name>
</gene>
<comment type="subcellular location">
    <subcellularLocation>
        <location evidence="1">Cell membrane</location>
        <topology evidence="1">Multi-pass membrane protein</topology>
    </subcellularLocation>
</comment>
<dbReference type="OrthoDB" id="10035564at2759"/>
<evidence type="ECO:0000259" key="16">
    <source>
        <dbReference type="PROSITE" id="PS51201"/>
    </source>
</evidence>
<evidence type="ECO:0000256" key="6">
    <source>
        <dbReference type="ARBA" id="ARBA00022826"/>
    </source>
</evidence>
<dbReference type="GO" id="GO:0060072">
    <property type="term" value="F:large conductance calcium-activated potassium channel activity"/>
    <property type="evidence" value="ECO:0007669"/>
    <property type="project" value="TreeGrafter"/>
</dbReference>
<keyword evidence="7" id="KW-0851">Voltage-gated channel</keyword>
<dbReference type="PROSITE" id="PS51201">
    <property type="entry name" value="RCK_N"/>
    <property type="match status" value="1"/>
</dbReference>
<keyword evidence="2" id="KW-0813">Transport</keyword>
<proteinExistence type="predicted"/>
<accession>A0A1W0WKV5</accession>
<reference evidence="18" key="1">
    <citation type="submission" date="2017-01" db="EMBL/GenBank/DDBJ databases">
        <title>Comparative genomics of anhydrobiosis in the tardigrade Hypsibius dujardini.</title>
        <authorList>
            <person name="Yoshida Y."/>
            <person name="Koutsovoulos G."/>
            <person name="Laetsch D."/>
            <person name="Stevens L."/>
            <person name="Kumar S."/>
            <person name="Horikawa D."/>
            <person name="Ishino K."/>
            <person name="Komine S."/>
            <person name="Tomita M."/>
            <person name="Blaxter M."/>
            <person name="Arakawa K."/>
        </authorList>
    </citation>
    <scope>NUCLEOTIDE SEQUENCE [LARGE SCALE GENOMIC DNA]</scope>
    <source>
        <strain evidence="18">Z151</strain>
    </source>
</reference>
<keyword evidence="12 17" id="KW-0407">Ion channel</keyword>
<evidence type="ECO:0000256" key="8">
    <source>
        <dbReference type="ARBA" id="ARBA00022958"/>
    </source>
</evidence>
<dbReference type="EMBL" id="MTYJ01000081">
    <property type="protein sequence ID" value="OQV15848.1"/>
    <property type="molecule type" value="Genomic_DNA"/>
</dbReference>
<feature type="region of interest" description="Disordered" evidence="14">
    <location>
        <begin position="1164"/>
        <end position="1192"/>
    </location>
</feature>
<evidence type="ECO:0000256" key="7">
    <source>
        <dbReference type="ARBA" id="ARBA00022882"/>
    </source>
</evidence>
<evidence type="ECO:0000256" key="5">
    <source>
        <dbReference type="ARBA" id="ARBA00022692"/>
    </source>
</evidence>
<feature type="transmembrane region" description="Helical" evidence="15">
    <location>
        <begin position="139"/>
        <end position="158"/>
    </location>
</feature>
<name>A0A1W0WKV5_HYPEX</name>
<keyword evidence="8" id="KW-0630">Potassium</keyword>
<keyword evidence="13" id="KW-0175">Coiled coil</keyword>
<feature type="transmembrane region" description="Helical" evidence="15">
    <location>
        <begin position="335"/>
        <end position="352"/>
    </location>
</feature>
<evidence type="ECO:0000256" key="2">
    <source>
        <dbReference type="ARBA" id="ARBA00022448"/>
    </source>
</evidence>
<keyword evidence="3" id="KW-1003">Cell membrane</keyword>